<comment type="caution">
    <text evidence="1">The sequence shown here is derived from an EMBL/GenBank/DDBJ whole genome shotgun (WGS) entry which is preliminary data.</text>
</comment>
<proteinExistence type="predicted"/>
<dbReference type="Proteomes" id="UP001162164">
    <property type="component" value="Unassembled WGS sequence"/>
</dbReference>
<name>A0ABQ9K577_9CUCU</name>
<protein>
    <submittedName>
        <fullName evidence="1">Uncharacterized protein</fullName>
    </submittedName>
</protein>
<evidence type="ECO:0000313" key="1">
    <source>
        <dbReference type="EMBL" id="KAJ8985771.1"/>
    </source>
</evidence>
<accession>A0ABQ9K577</accession>
<gene>
    <name evidence="1" type="ORF">NQ317_014424</name>
</gene>
<organism evidence="1 2">
    <name type="scientific">Molorchus minor</name>
    <dbReference type="NCBI Taxonomy" id="1323400"/>
    <lineage>
        <taxon>Eukaryota</taxon>
        <taxon>Metazoa</taxon>
        <taxon>Ecdysozoa</taxon>
        <taxon>Arthropoda</taxon>
        <taxon>Hexapoda</taxon>
        <taxon>Insecta</taxon>
        <taxon>Pterygota</taxon>
        <taxon>Neoptera</taxon>
        <taxon>Endopterygota</taxon>
        <taxon>Coleoptera</taxon>
        <taxon>Polyphaga</taxon>
        <taxon>Cucujiformia</taxon>
        <taxon>Chrysomeloidea</taxon>
        <taxon>Cerambycidae</taxon>
        <taxon>Lamiinae</taxon>
        <taxon>Monochamini</taxon>
        <taxon>Molorchus</taxon>
    </lineage>
</organism>
<reference evidence="1" key="1">
    <citation type="journal article" date="2023" name="Insect Mol. Biol.">
        <title>Genome sequencing provides insights into the evolution of gene families encoding plant cell wall-degrading enzymes in longhorned beetles.</title>
        <authorList>
            <person name="Shin N.R."/>
            <person name="Okamura Y."/>
            <person name="Kirsch R."/>
            <person name="Pauchet Y."/>
        </authorList>
    </citation>
    <scope>NUCLEOTIDE SEQUENCE</scope>
    <source>
        <strain evidence="1">MMC_N1</strain>
    </source>
</reference>
<keyword evidence="2" id="KW-1185">Reference proteome</keyword>
<dbReference type="EMBL" id="JAPWTJ010000009">
    <property type="protein sequence ID" value="KAJ8985771.1"/>
    <property type="molecule type" value="Genomic_DNA"/>
</dbReference>
<evidence type="ECO:0000313" key="2">
    <source>
        <dbReference type="Proteomes" id="UP001162164"/>
    </source>
</evidence>
<sequence>MAASNNYYPAVAHYASHVGSVQVRLEDPCAANLHEIQHLVSEGPEDTPLTYLPYRRVIWIPSLVNAFPLSQWNGGEEFPNGHVNGSAKPYMNGHISNGHVHITENPQFFAFEGNGNAGRRNPKHSVPLRYEEDSNSNCNPHFEQNVSRFRNSTSSLQSLDSNGDIPLNDKQSTCLDDTLGVSVVNSRKRISPVLGPNG</sequence>